<keyword evidence="4" id="KW-1185">Reference proteome</keyword>
<dbReference type="EMBL" id="JAUBYV010000001">
    <property type="protein sequence ID" value="KAK2630113.1"/>
    <property type="molecule type" value="Genomic_DNA"/>
</dbReference>
<dbReference type="AlphaFoldDB" id="A0AAD9T512"/>
<feature type="region of interest" description="Disordered" evidence="1">
    <location>
        <begin position="46"/>
        <end position="100"/>
    </location>
</feature>
<dbReference type="SUPFAM" id="SSF53448">
    <property type="entry name" value="Nucleotide-diphospho-sugar transferases"/>
    <property type="match status" value="1"/>
</dbReference>
<proteinExistence type="predicted"/>
<evidence type="ECO:0000313" key="3">
    <source>
        <dbReference type="EMBL" id="KAK2630113.1"/>
    </source>
</evidence>
<gene>
    <name evidence="3" type="ORF">QTJ16_000933</name>
</gene>
<keyword evidence="2" id="KW-1133">Transmembrane helix</keyword>
<evidence type="ECO:0000256" key="1">
    <source>
        <dbReference type="SAM" id="MobiDB-lite"/>
    </source>
</evidence>
<feature type="transmembrane region" description="Helical" evidence="2">
    <location>
        <begin position="9"/>
        <end position="28"/>
    </location>
</feature>
<dbReference type="InterPro" id="IPR029044">
    <property type="entry name" value="Nucleotide-diphossugar_trans"/>
</dbReference>
<keyword evidence="2" id="KW-0472">Membrane</keyword>
<reference evidence="3" key="1">
    <citation type="submission" date="2023-06" db="EMBL/GenBank/DDBJ databases">
        <title>Draft genome of Marssonina rosae.</title>
        <authorList>
            <person name="Cheng Q."/>
        </authorList>
    </citation>
    <scope>NUCLEOTIDE SEQUENCE</scope>
    <source>
        <strain evidence="3">R4</strain>
    </source>
</reference>
<name>A0AAD9T512_9HELO</name>
<keyword evidence="2" id="KW-0812">Transmembrane</keyword>
<sequence length="451" mass="50352">MAFTTLHRLVVLSMVPILILFLISGLYISSRGTDLVSHGADRINEILHPGDPEFDDENPALGEPEDSEWHHPEAAESQDADASKDAESEDAEESESSRLPEYAAGTKALGKFLHVKPSPPTKKGSGFKGCKYPIVIHVTPDEHCTGALTLYGSVVRNVLMQPSMLQGKTCVHVTYVDPKLKTIEEMYKWIPKKNPFTHVKDCAALDSTPALNKVVPIRFQSLPQIEKPEIMDSPKNWLAALNKIHSWAFDLYPRILLLDADSFIITDLALIFDETPEHYTLAAAADQYHNCGDRTRFNGGMVLLRPSRYFQMSALELVYDPDGSCSSGKWGQSEQELLNCMCGGEGSPRGKRPEFPCLIMPLYNSVWPPNFGCSGANVVPIRSIHMTVATKPWKIDDSKLHLRFDYAFWGCVRDASRNGDQQALQDCHLPPQEVTRLVTYDQPPNELIVNF</sequence>
<dbReference type="Gene3D" id="3.90.550.10">
    <property type="entry name" value="Spore Coat Polysaccharide Biosynthesis Protein SpsA, Chain A"/>
    <property type="match status" value="1"/>
</dbReference>
<dbReference type="Proteomes" id="UP001285354">
    <property type="component" value="Unassembled WGS sequence"/>
</dbReference>
<feature type="compositionally biased region" description="Acidic residues" evidence="1">
    <location>
        <begin position="52"/>
        <end position="66"/>
    </location>
</feature>
<comment type="caution">
    <text evidence="3">The sequence shown here is derived from an EMBL/GenBank/DDBJ whole genome shotgun (WGS) entry which is preliminary data.</text>
</comment>
<organism evidence="3 4">
    <name type="scientific">Diplocarpon rosae</name>
    <dbReference type="NCBI Taxonomy" id="946125"/>
    <lineage>
        <taxon>Eukaryota</taxon>
        <taxon>Fungi</taxon>
        <taxon>Dikarya</taxon>
        <taxon>Ascomycota</taxon>
        <taxon>Pezizomycotina</taxon>
        <taxon>Leotiomycetes</taxon>
        <taxon>Helotiales</taxon>
        <taxon>Drepanopezizaceae</taxon>
        <taxon>Diplocarpon</taxon>
    </lineage>
</organism>
<evidence type="ECO:0000313" key="4">
    <source>
        <dbReference type="Proteomes" id="UP001285354"/>
    </source>
</evidence>
<protein>
    <submittedName>
        <fullName evidence="3">Uncharacterized protein</fullName>
    </submittedName>
</protein>
<evidence type="ECO:0000256" key="2">
    <source>
        <dbReference type="SAM" id="Phobius"/>
    </source>
</evidence>
<accession>A0AAD9T512</accession>